<dbReference type="RefSeq" id="WP_081142030.1">
    <property type="nucleotide sequence ID" value="NZ_CP015363.1"/>
</dbReference>
<name>A0A1V0N3L1_9ARCH</name>
<dbReference type="Proteomes" id="UP000192050">
    <property type="component" value="Chromosome"/>
</dbReference>
<dbReference type="CDD" id="cd00431">
    <property type="entry name" value="cysteine_hydrolases"/>
    <property type="match status" value="1"/>
</dbReference>
<evidence type="ECO:0000256" key="1">
    <source>
        <dbReference type="ARBA" id="ARBA00022801"/>
    </source>
</evidence>
<dbReference type="InterPro" id="IPR000868">
    <property type="entry name" value="Isochorismatase-like_dom"/>
</dbReference>
<dbReference type="InterPro" id="IPR036380">
    <property type="entry name" value="Isochorismatase-like_sf"/>
</dbReference>
<sequence>MDKTKSCVLVVDMINDFVTGKFGDSNAVESVKLAEIALKQLKGNIPIIFAKDSHIKNDPEFKVWGEHAIDGTWGSEIVDALKPFPDYILKKRHYDAFFDTDLDSLLRASGIANIYIFGISTDICVEHTCAAAFYRYYNVKVISDLCACIDNSHQISALTNIKINYGYTHINSEELLKEVI</sequence>
<dbReference type="EMBL" id="CP015363">
    <property type="protein sequence ID" value="ARD84728.1"/>
    <property type="molecule type" value="Genomic_DNA"/>
</dbReference>
<dbReference type="OrthoDB" id="9194at2157"/>
<reference evidence="3 4" key="1">
    <citation type="submission" date="2011-10" db="EMBL/GenBank/DDBJ databases">
        <title>Metabolic and evolutionary patterns in the extreme acidophile Ferroplasma acidiphilum.</title>
        <authorList>
            <person name="Golyshina O.V."/>
            <person name="Kozyavkin S.A."/>
            <person name="Tatusov R.L."/>
            <person name="Slesarev A.I."/>
            <person name="Golyshin P.N."/>
        </authorList>
    </citation>
    <scope>NUCLEOTIDE SEQUENCE [LARGE SCALE GENOMIC DNA]</scope>
    <source>
        <strain evidence="4">Y</strain>
    </source>
</reference>
<gene>
    <name evidence="3" type="ORF">FAD_0828</name>
</gene>
<dbReference type="PANTHER" id="PTHR43540">
    <property type="entry name" value="PEROXYUREIDOACRYLATE/UREIDOACRYLATE AMIDOHYDROLASE-RELATED"/>
    <property type="match status" value="1"/>
</dbReference>
<dbReference type="Gene3D" id="3.40.50.850">
    <property type="entry name" value="Isochorismatase-like"/>
    <property type="match status" value="1"/>
</dbReference>
<dbReference type="AlphaFoldDB" id="A0A1V0N3L1"/>
<dbReference type="STRING" id="74969.FAD_0828"/>
<keyword evidence="1" id="KW-0378">Hydrolase</keyword>
<dbReference type="InterPro" id="IPR050272">
    <property type="entry name" value="Isochorismatase-like_hydrls"/>
</dbReference>
<dbReference type="SUPFAM" id="SSF52499">
    <property type="entry name" value="Isochorismatase-like hydrolases"/>
    <property type="match status" value="1"/>
</dbReference>
<proteinExistence type="predicted"/>
<evidence type="ECO:0000313" key="4">
    <source>
        <dbReference type="Proteomes" id="UP000192050"/>
    </source>
</evidence>
<protein>
    <submittedName>
        <fullName evidence="3">Nicotinamidase family protein</fullName>
    </submittedName>
</protein>
<dbReference type="GeneID" id="31676329"/>
<dbReference type="PANTHER" id="PTHR43540:SF6">
    <property type="entry name" value="ISOCHORISMATASE-LIKE DOMAIN-CONTAINING PROTEIN"/>
    <property type="match status" value="1"/>
</dbReference>
<dbReference type="GO" id="GO:0016787">
    <property type="term" value="F:hydrolase activity"/>
    <property type="evidence" value="ECO:0007669"/>
    <property type="project" value="UniProtKB-KW"/>
</dbReference>
<dbReference type="KEGG" id="fai:FAD_0828"/>
<accession>A0A1V0N3L1</accession>
<dbReference type="Pfam" id="PF00857">
    <property type="entry name" value="Isochorismatase"/>
    <property type="match status" value="1"/>
</dbReference>
<feature type="domain" description="Isochorismatase-like" evidence="2">
    <location>
        <begin position="6"/>
        <end position="166"/>
    </location>
</feature>
<evidence type="ECO:0000259" key="2">
    <source>
        <dbReference type="Pfam" id="PF00857"/>
    </source>
</evidence>
<keyword evidence="4" id="KW-1185">Reference proteome</keyword>
<evidence type="ECO:0000313" key="3">
    <source>
        <dbReference type="EMBL" id="ARD84728.1"/>
    </source>
</evidence>
<organism evidence="3 4">
    <name type="scientific">Ferroplasma acidiphilum</name>
    <dbReference type="NCBI Taxonomy" id="74969"/>
    <lineage>
        <taxon>Archaea</taxon>
        <taxon>Methanobacteriati</taxon>
        <taxon>Thermoplasmatota</taxon>
        <taxon>Thermoplasmata</taxon>
        <taxon>Thermoplasmatales</taxon>
        <taxon>Ferroplasmaceae</taxon>
        <taxon>Ferroplasma</taxon>
    </lineage>
</organism>